<name>A0A8X6Q9Y5_NEPPI</name>
<evidence type="ECO:0000313" key="1">
    <source>
        <dbReference type="EMBL" id="GFU07090.1"/>
    </source>
</evidence>
<gene>
    <name evidence="1" type="ORF">NPIL_136001</name>
</gene>
<accession>A0A8X6Q9Y5</accession>
<proteinExistence type="predicted"/>
<evidence type="ECO:0000313" key="2">
    <source>
        <dbReference type="Proteomes" id="UP000887013"/>
    </source>
</evidence>
<protein>
    <submittedName>
        <fullName evidence="1">Uncharacterized protein</fullName>
    </submittedName>
</protein>
<dbReference type="EMBL" id="BMAW01124261">
    <property type="protein sequence ID" value="GFU07090.1"/>
    <property type="molecule type" value="Genomic_DNA"/>
</dbReference>
<organism evidence="1 2">
    <name type="scientific">Nephila pilipes</name>
    <name type="common">Giant wood spider</name>
    <name type="synonym">Nephila maculata</name>
    <dbReference type="NCBI Taxonomy" id="299642"/>
    <lineage>
        <taxon>Eukaryota</taxon>
        <taxon>Metazoa</taxon>
        <taxon>Ecdysozoa</taxon>
        <taxon>Arthropoda</taxon>
        <taxon>Chelicerata</taxon>
        <taxon>Arachnida</taxon>
        <taxon>Araneae</taxon>
        <taxon>Araneomorphae</taxon>
        <taxon>Entelegynae</taxon>
        <taxon>Araneoidea</taxon>
        <taxon>Nephilidae</taxon>
        <taxon>Nephila</taxon>
    </lineage>
</organism>
<reference evidence="1" key="1">
    <citation type="submission" date="2020-08" db="EMBL/GenBank/DDBJ databases">
        <title>Multicomponent nature underlies the extraordinary mechanical properties of spider dragline silk.</title>
        <authorList>
            <person name="Kono N."/>
            <person name="Nakamura H."/>
            <person name="Mori M."/>
            <person name="Yoshida Y."/>
            <person name="Ohtoshi R."/>
            <person name="Malay A.D."/>
            <person name="Moran D.A.P."/>
            <person name="Tomita M."/>
            <person name="Numata K."/>
            <person name="Arakawa K."/>
        </authorList>
    </citation>
    <scope>NUCLEOTIDE SEQUENCE</scope>
</reference>
<comment type="caution">
    <text evidence="1">The sequence shown here is derived from an EMBL/GenBank/DDBJ whole genome shotgun (WGS) entry which is preliminary data.</text>
</comment>
<dbReference type="AlphaFoldDB" id="A0A8X6Q9Y5"/>
<dbReference type="Proteomes" id="UP000887013">
    <property type="component" value="Unassembled WGS sequence"/>
</dbReference>
<keyword evidence="2" id="KW-1185">Reference proteome</keyword>
<sequence>MLMCALRDSCLNKKHPQSRSHIPSRICTYAYCSLASKSSVSFTVVVVNGLNSLMPYPPISSHRLFVSVSSSFAVTNLPPPIPSLSFPNYEFPAAGRWNHVTS</sequence>